<evidence type="ECO:0000259" key="7">
    <source>
        <dbReference type="PROSITE" id="PS50048"/>
    </source>
</evidence>
<dbReference type="Proteomes" id="UP000030706">
    <property type="component" value="Unassembled WGS sequence"/>
</dbReference>
<dbReference type="EMBL" id="KL584985">
    <property type="protein sequence ID" value="KEQ82986.1"/>
    <property type="molecule type" value="Genomic_DNA"/>
</dbReference>
<keyword evidence="1" id="KW-0479">Metal-binding</keyword>
<feature type="domain" description="Zn(2)-C6 fungal-type" evidence="7">
    <location>
        <begin position="20"/>
        <end position="48"/>
    </location>
</feature>
<dbReference type="Pfam" id="PF11951">
    <property type="entry name" value="Fungal_trans_2"/>
    <property type="match status" value="1"/>
</dbReference>
<dbReference type="CDD" id="cd00067">
    <property type="entry name" value="GAL4"/>
    <property type="match status" value="1"/>
</dbReference>
<dbReference type="InterPro" id="IPR001138">
    <property type="entry name" value="Zn2Cys6_DnaBD"/>
</dbReference>
<dbReference type="PROSITE" id="PS00463">
    <property type="entry name" value="ZN2_CY6_FUNGAL_1"/>
    <property type="match status" value="1"/>
</dbReference>
<dbReference type="STRING" id="1043002.A0A074Y7Z2"/>
<dbReference type="Gene3D" id="4.10.240.10">
    <property type="entry name" value="Zn(2)-C6 fungal-type DNA-binding domain"/>
    <property type="match status" value="1"/>
</dbReference>
<gene>
    <name evidence="8" type="ORF">M438DRAFT_276208</name>
</gene>
<dbReference type="SUPFAM" id="SSF57701">
    <property type="entry name" value="Zn2/Cys6 DNA-binding domain"/>
    <property type="match status" value="1"/>
</dbReference>
<organism evidence="8 9">
    <name type="scientific">Aureobasidium pullulans EXF-150</name>
    <dbReference type="NCBI Taxonomy" id="1043002"/>
    <lineage>
        <taxon>Eukaryota</taxon>
        <taxon>Fungi</taxon>
        <taxon>Dikarya</taxon>
        <taxon>Ascomycota</taxon>
        <taxon>Pezizomycotina</taxon>
        <taxon>Dothideomycetes</taxon>
        <taxon>Dothideomycetidae</taxon>
        <taxon>Dothideales</taxon>
        <taxon>Saccotheciaceae</taxon>
        <taxon>Aureobasidium</taxon>
    </lineage>
</organism>
<dbReference type="PANTHER" id="PTHR36206">
    <property type="entry name" value="ASPERCRYPTIN BIOSYNTHESIS CLUSTER-SPECIFIC TRANSCRIPTION REGULATOR ATNN-RELATED"/>
    <property type="match status" value="1"/>
</dbReference>
<protein>
    <recommendedName>
        <fullName evidence="7">Zn(2)-C6 fungal-type domain-containing protein</fullName>
    </recommendedName>
</protein>
<proteinExistence type="predicted"/>
<evidence type="ECO:0000256" key="3">
    <source>
        <dbReference type="ARBA" id="ARBA00023015"/>
    </source>
</evidence>
<dbReference type="SMART" id="SM00066">
    <property type="entry name" value="GAL4"/>
    <property type="match status" value="1"/>
</dbReference>
<evidence type="ECO:0000256" key="1">
    <source>
        <dbReference type="ARBA" id="ARBA00022723"/>
    </source>
</evidence>
<dbReference type="PROSITE" id="PS50048">
    <property type="entry name" value="ZN2_CY6_FUNGAL_2"/>
    <property type="match status" value="1"/>
</dbReference>
<evidence type="ECO:0000256" key="2">
    <source>
        <dbReference type="ARBA" id="ARBA00022833"/>
    </source>
</evidence>
<dbReference type="AlphaFoldDB" id="A0A074Y7Z2"/>
<dbReference type="RefSeq" id="XP_029759173.1">
    <property type="nucleotide sequence ID" value="XM_029900838.1"/>
</dbReference>
<dbReference type="PANTHER" id="PTHR36206:SF4">
    <property type="entry name" value="HYPOTHETICAL CONSERVED PROTEIN (EUROFUNG)-RELATED"/>
    <property type="match status" value="1"/>
</dbReference>
<dbReference type="HOGENOM" id="CLU_011409_12_2_1"/>
<dbReference type="OrthoDB" id="3598904at2759"/>
<keyword evidence="3" id="KW-0805">Transcription regulation</keyword>
<dbReference type="GO" id="GO:0000981">
    <property type="term" value="F:DNA-binding transcription factor activity, RNA polymerase II-specific"/>
    <property type="evidence" value="ECO:0007669"/>
    <property type="project" value="InterPro"/>
</dbReference>
<sequence length="582" mass="65084">MSASPPDGSRSSRKLKVRTGCITCKIRKVKCDEAKPSCKRCSDTGRKCDGYAALPERKPAKFTTTDRSVVTVVQRRPSPPTPIQSRAVRRLAPATLIVDANFLSPALSGEDSPWVEFFSMRTGPALSSVFSHSFWSSTLPQLSVSEPAIRHALIALGSAHARYEADATNNQVLKAAVRPNFVLWHYTEAIKHLQARLEGDLEASDVALLCCLLFVSLECLHGNRILVMDHLKNGLNILRSSQLKELENPSSSNANSKSIKQEVRPLFHRLDSQTTLMGYPASSLFNHMDKLLSLHTPRSFKDFEHAKTSLDLLVASSLGFIRDIHDGKHAESGSVSLSARTLQVHLLSEFTIWNNSMADFVKARHPSTDEDNKLEKSLRVQHTASFIWLSRCTELGEAGFDAFLPEFASIVKWSRSLMMPSTETKDPCLHTRLASLSIDGAAKFSLNMAYVPPLYLVAIKCRDPITRREAISILEETNGREGLWDARLHAKVARRLVEIEETNLLMSEGAKFVYMEPGPLMRMIADGQVRTIVTPPDERFRVHDMDIREISEGSRGTCQATIRTWPYGLLEGKFQWTETIHF</sequence>
<name>A0A074Y7Z2_AURPU</name>
<keyword evidence="6" id="KW-0539">Nucleus</keyword>
<keyword evidence="5" id="KW-0804">Transcription</keyword>
<evidence type="ECO:0000256" key="5">
    <source>
        <dbReference type="ARBA" id="ARBA00023163"/>
    </source>
</evidence>
<dbReference type="InterPro" id="IPR036864">
    <property type="entry name" value="Zn2-C6_fun-type_DNA-bd_sf"/>
</dbReference>
<dbReference type="InterPro" id="IPR021858">
    <property type="entry name" value="Fun_TF"/>
</dbReference>
<dbReference type="GO" id="GO:0008270">
    <property type="term" value="F:zinc ion binding"/>
    <property type="evidence" value="ECO:0007669"/>
    <property type="project" value="InterPro"/>
</dbReference>
<dbReference type="GO" id="GO:0003677">
    <property type="term" value="F:DNA binding"/>
    <property type="evidence" value="ECO:0007669"/>
    <property type="project" value="UniProtKB-KW"/>
</dbReference>
<evidence type="ECO:0000256" key="4">
    <source>
        <dbReference type="ARBA" id="ARBA00023125"/>
    </source>
</evidence>
<evidence type="ECO:0000313" key="9">
    <source>
        <dbReference type="Proteomes" id="UP000030706"/>
    </source>
</evidence>
<keyword evidence="4" id="KW-0238">DNA-binding</keyword>
<dbReference type="GeneID" id="40743144"/>
<keyword evidence="9" id="KW-1185">Reference proteome</keyword>
<reference evidence="8 9" key="1">
    <citation type="journal article" date="2014" name="BMC Genomics">
        <title>Genome sequencing of four Aureobasidium pullulans varieties: biotechnological potential, stress tolerance, and description of new species.</title>
        <authorList>
            <person name="Gostin Ar C."/>
            <person name="Ohm R.A."/>
            <person name="Kogej T."/>
            <person name="Sonjak S."/>
            <person name="Turk M."/>
            <person name="Zajc J."/>
            <person name="Zalar P."/>
            <person name="Grube M."/>
            <person name="Sun H."/>
            <person name="Han J."/>
            <person name="Sharma A."/>
            <person name="Chiniquy J."/>
            <person name="Ngan C.Y."/>
            <person name="Lipzen A."/>
            <person name="Barry K."/>
            <person name="Grigoriev I.V."/>
            <person name="Gunde-Cimerman N."/>
        </authorList>
    </citation>
    <scope>NUCLEOTIDE SEQUENCE [LARGE SCALE GENOMIC DNA]</scope>
    <source>
        <strain evidence="8 9">EXF-150</strain>
    </source>
</reference>
<evidence type="ECO:0000256" key="6">
    <source>
        <dbReference type="ARBA" id="ARBA00023242"/>
    </source>
</evidence>
<evidence type="ECO:0000313" key="8">
    <source>
        <dbReference type="EMBL" id="KEQ82986.1"/>
    </source>
</evidence>
<dbReference type="InterPro" id="IPR052360">
    <property type="entry name" value="Transcr_Regulatory_Proteins"/>
</dbReference>
<keyword evidence="2" id="KW-0862">Zinc</keyword>
<accession>A0A074Y7Z2</accession>
<dbReference type="Pfam" id="PF00172">
    <property type="entry name" value="Zn_clus"/>
    <property type="match status" value="1"/>
</dbReference>